<evidence type="ECO:0000313" key="1">
    <source>
        <dbReference type="EMBL" id="MBE1484996.1"/>
    </source>
</evidence>
<reference evidence="1" key="1">
    <citation type="submission" date="2020-10" db="EMBL/GenBank/DDBJ databases">
        <title>Sequencing the genomes of 1000 actinobacteria strains.</title>
        <authorList>
            <person name="Klenk H.-P."/>
        </authorList>
    </citation>
    <scope>NUCLEOTIDE SEQUENCE</scope>
    <source>
        <strain evidence="1">DSM 46832</strain>
    </source>
</reference>
<gene>
    <name evidence="1" type="ORF">H4W31_000634</name>
</gene>
<evidence type="ECO:0000313" key="2">
    <source>
        <dbReference type="Proteomes" id="UP000649753"/>
    </source>
</evidence>
<dbReference type="AlphaFoldDB" id="A0A927R4I0"/>
<keyword evidence="2" id="KW-1185">Reference proteome</keyword>
<dbReference type="Proteomes" id="UP000649753">
    <property type="component" value="Unassembled WGS sequence"/>
</dbReference>
<dbReference type="EMBL" id="JADBEB010000001">
    <property type="protein sequence ID" value="MBE1484996.1"/>
    <property type="molecule type" value="Genomic_DNA"/>
</dbReference>
<proteinExistence type="predicted"/>
<organism evidence="1 2">
    <name type="scientific">Plantactinospora soyae</name>
    <dbReference type="NCBI Taxonomy" id="1544732"/>
    <lineage>
        <taxon>Bacteria</taxon>
        <taxon>Bacillati</taxon>
        <taxon>Actinomycetota</taxon>
        <taxon>Actinomycetes</taxon>
        <taxon>Micromonosporales</taxon>
        <taxon>Micromonosporaceae</taxon>
        <taxon>Plantactinospora</taxon>
    </lineage>
</organism>
<sequence>MGKPGPDLFVVNEFFVGLVGEARRQGRGVLFRWRRALEAAVWLREHAVPAAPSAYGVWIEDGAAVRFLLHVDHDKPGRLSSTPAPPAAAWLADYRQAPRGVPATAVLVLCPTRQREDELHRDLTADPLPVTVATTTFEQLATAGNGAEAIWRVVGAEPAVLLRLAEIGR</sequence>
<name>A0A927R4I0_9ACTN</name>
<protein>
    <submittedName>
        <fullName evidence="1">Uncharacterized protein</fullName>
    </submittedName>
</protein>
<accession>A0A927R4I0</accession>
<comment type="caution">
    <text evidence="1">The sequence shown here is derived from an EMBL/GenBank/DDBJ whole genome shotgun (WGS) entry which is preliminary data.</text>
</comment>